<organism evidence="2">
    <name type="scientific">uncultured Caudovirales phage</name>
    <dbReference type="NCBI Taxonomy" id="2100421"/>
    <lineage>
        <taxon>Viruses</taxon>
        <taxon>Duplodnaviria</taxon>
        <taxon>Heunggongvirae</taxon>
        <taxon>Uroviricota</taxon>
        <taxon>Caudoviricetes</taxon>
        <taxon>Peduoviridae</taxon>
        <taxon>Maltschvirus</taxon>
        <taxon>Maltschvirus maltsch</taxon>
    </lineage>
</organism>
<evidence type="ECO:0000256" key="1">
    <source>
        <dbReference type="SAM" id="Phobius"/>
    </source>
</evidence>
<proteinExistence type="predicted"/>
<sequence length="101" mass="11168">MKKINREELSFLNGAGKKAFRGIVIAVLIAAAAIMMTSCMKEVHMKVTIIDHVVTADKMGNRTYSTIVRAEDGMIQEKTGLGFYVIPKGTEVMTTVYRAKK</sequence>
<protein>
    <submittedName>
        <fullName evidence="2">Uncharacterized protein</fullName>
    </submittedName>
</protein>
<evidence type="ECO:0000313" key="2">
    <source>
        <dbReference type="EMBL" id="CAB4125752.1"/>
    </source>
</evidence>
<keyword evidence="1" id="KW-0472">Membrane</keyword>
<feature type="transmembrane region" description="Helical" evidence="1">
    <location>
        <begin position="20"/>
        <end position="40"/>
    </location>
</feature>
<keyword evidence="1" id="KW-1133">Transmembrane helix</keyword>
<gene>
    <name evidence="2" type="ORF">UFOVP54_219</name>
</gene>
<reference evidence="2" key="1">
    <citation type="submission" date="2020-04" db="EMBL/GenBank/DDBJ databases">
        <authorList>
            <person name="Chiriac C."/>
            <person name="Salcher M."/>
            <person name="Ghai R."/>
            <person name="Kavagutti S V."/>
        </authorList>
    </citation>
    <scope>NUCLEOTIDE SEQUENCE</scope>
</reference>
<dbReference type="EMBL" id="LR796188">
    <property type="protein sequence ID" value="CAB4125752.1"/>
    <property type="molecule type" value="Genomic_DNA"/>
</dbReference>
<keyword evidence="1" id="KW-0812">Transmembrane</keyword>
<name>A0A6J5KWP3_9CAUD</name>
<accession>A0A6J5KWP3</accession>